<feature type="region of interest" description="Disordered" evidence="1">
    <location>
        <begin position="84"/>
        <end position="105"/>
    </location>
</feature>
<dbReference type="Pfam" id="PF09000">
    <property type="entry name" value="Cytotoxic"/>
    <property type="match status" value="1"/>
</dbReference>
<dbReference type="GO" id="GO:0003723">
    <property type="term" value="F:RNA binding"/>
    <property type="evidence" value="ECO:0007669"/>
    <property type="project" value="InterPro"/>
</dbReference>
<feature type="domain" description="Colicin E3-like ribonuclease" evidence="2">
    <location>
        <begin position="48"/>
        <end position="102"/>
    </location>
</feature>
<dbReference type="InterPro" id="IPR009105">
    <property type="entry name" value="Colicin_E3_ribonuclease"/>
</dbReference>
<dbReference type="RefSeq" id="WP_235610044.1">
    <property type="nucleotide sequence ID" value="NZ_CP043427.1"/>
</dbReference>
<feature type="compositionally biased region" description="Basic residues" evidence="1">
    <location>
        <begin position="89"/>
        <end position="105"/>
    </location>
</feature>
<accession>A0A381DHD9</accession>
<dbReference type="GeneID" id="93090757"/>
<dbReference type="EMBL" id="UFVD01000001">
    <property type="protein sequence ID" value="SUX10016.1"/>
    <property type="molecule type" value="Genomic_DNA"/>
</dbReference>
<dbReference type="Proteomes" id="UP000254920">
    <property type="component" value="Unassembled WGS sequence"/>
</dbReference>
<dbReference type="GO" id="GO:0043022">
    <property type="term" value="F:ribosome binding"/>
    <property type="evidence" value="ECO:0007669"/>
    <property type="project" value="InterPro"/>
</dbReference>
<dbReference type="Gene3D" id="3.10.380.10">
    <property type="entry name" value="Colicin E3-like ribonuclease domain"/>
    <property type="match status" value="1"/>
</dbReference>
<keyword evidence="4" id="KW-1185">Reference proteome</keyword>
<reference evidence="3 4" key="1">
    <citation type="submission" date="2018-06" db="EMBL/GenBank/DDBJ databases">
        <authorList>
            <consortium name="Pathogen Informatics"/>
            <person name="Doyle S."/>
        </authorList>
    </citation>
    <scope>NUCLEOTIDE SEQUENCE [LARGE SCALE GENOMIC DNA]</scope>
    <source>
        <strain evidence="3 4">NCTC12475</strain>
    </source>
</reference>
<dbReference type="SUPFAM" id="SSF63840">
    <property type="entry name" value="Ribonuclease domain of colicin E3"/>
    <property type="match status" value="1"/>
</dbReference>
<name>A0A381DHD9_9BACT</name>
<proteinExistence type="predicted"/>
<gene>
    <name evidence="3" type="ORF">NCTC12475_00308</name>
</gene>
<dbReference type="GO" id="GO:0016788">
    <property type="term" value="F:hydrolase activity, acting on ester bonds"/>
    <property type="evidence" value="ECO:0007669"/>
    <property type="project" value="InterPro"/>
</dbReference>
<protein>
    <submittedName>
        <fullName evidence="3">Cytotoxic</fullName>
    </submittedName>
</protein>
<evidence type="ECO:0000259" key="2">
    <source>
        <dbReference type="Pfam" id="PF09000"/>
    </source>
</evidence>
<dbReference type="InterPro" id="IPR036725">
    <property type="entry name" value="ColE3_ribonuclease_sf"/>
</dbReference>
<dbReference type="AlphaFoldDB" id="A0A381DHD9"/>
<evidence type="ECO:0000313" key="3">
    <source>
        <dbReference type="EMBL" id="SUX10016.1"/>
    </source>
</evidence>
<evidence type="ECO:0000256" key="1">
    <source>
        <dbReference type="SAM" id="MobiDB-lite"/>
    </source>
</evidence>
<organism evidence="3 4">
    <name type="scientific">Campylobacter sputorum subsp. sputorum</name>
    <dbReference type="NCBI Taxonomy" id="32024"/>
    <lineage>
        <taxon>Bacteria</taxon>
        <taxon>Pseudomonadati</taxon>
        <taxon>Campylobacterota</taxon>
        <taxon>Epsilonproteobacteria</taxon>
        <taxon>Campylobacterales</taxon>
        <taxon>Campylobacteraceae</taxon>
        <taxon>Campylobacter</taxon>
    </lineage>
</organism>
<evidence type="ECO:0000313" key="4">
    <source>
        <dbReference type="Proteomes" id="UP000254920"/>
    </source>
</evidence>
<dbReference type="STRING" id="32024.GCA_000788295_00303"/>
<sequence length="105" mass="11967">MIGYRGVVNVGPITTEGDGSKKLKAGIYHYETPPKDINDIFPNAKNVGSKSQRKRWIDEKNGNIYEWDYQHGDIEIYNKRGIHQGSINHKTKKEKPAVKGRKTNV</sequence>